<dbReference type="Pfam" id="PF13517">
    <property type="entry name" value="FG-GAP_3"/>
    <property type="match status" value="2"/>
</dbReference>
<evidence type="ECO:0000256" key="1">
    <source>
        <dbReference type="ARBA" id="ARBA00022729"/>
    </source>
</evidence>
<evidence type="ECO:0000256" key="2">
    <source>
        <dbReference type="SAM" id="SignalP"/>
    </source>
</evidence>
<reference evidence="3" key="1">
    <citation type="submission" date="2022-09" db="EMBL/GenBank/DDBJ databases">
        <title>Tahibacter sp. nov., isolated from a fresh water.</title>
        <authorList>
            <person name="Baek J.H."/>
            <person name="Lee J.K."/>
            <person name="Kim J.M."/>
            <person name="Jeon C.O."/>
        </authorList>
    </citation>
    <scope>NUCLEOTIDE SEQUENCE</scope>
    <source>
        <strain evidence="3">W38</strain>
    </source>
</reference>
<keyword evidence="1 2" id="KW-0732">Signal</keyword>
<dbReference type="PANTHER" id="PTHR46580">
    <property type="entry name" value="SENSOR KINASE-RELATED"/>
    <property type="match status" value="1"/>
</dbReference>
<dbReference type="Proteomes" id="UP001064632">
    <property type="component" value="Chromosome"/>
</dbReference>
<dbReference type="EMBL" id="CP104694">
    <property type="protein sequence ID" value="UXI67661.1"/>
    <property type="molecule type" value="Genomic_DNA"/>
</dbReference>
<feature type="signal peptide" evidence="2">
    <location>
        <begin position="1"/>
        <end position="24"/>
    </location>
</feature>
<gene>
    <name evidence="3" type="ORF">N4264_23445</name>
</gene>
<dbReference type="InterPro" id="IPR028994">
    <property type="entry name" value="Integrin_alpha_N"/>
</dbReference>
<dbReference type="Gene3D" id="2.130.10.130">
    <property type="entry name" value="Integrin alpha, N-terminal"/>
    <property type="match status" value="2"/>
</dbReference>
<keyword evidence="4" id="KW-1185">Reference proteome</keyword>
<protein>
    <submittedName>
        <fullName evidence="3">VCBS repeat-containing protein</fullName>
    </submittedName>
</protein>
<name>A0ABY6BGC4_9GAMM</name>
<dbReference type="InterPro" id="IPR013517">
    <property type="entry name" value="FG-GAP"/>
</dbReference>
<dbReference type="PANTHER" id="PTHR46580:SF2">
    <property type="entry name" value="MAM DOMAIN-CONTAINING PROTEIN"/>
    <property type="match status" value="1"/>
</dbReference>
<organism evidence="3 4">
    <name type="scientific">Tahibacter amnicola</name>
    <dbReference type="NCBI Taxonomy" id="2976241"/>
    <lineage>
        <taxon>Bacteria</taxon>
        <taxon>Pseudomonadati</taxon>
        <taxon>Pseudomonadota</taxon>
        <taxon>Gammaproteobacteria</taxon>
        <taxon>Lysobacterales</taxon>
        <taxon>Rhodanobacteraceae</taxon>
        <taxon>Tahibacter</taxon>
    </lineage>
</organism>
<accession>A0ABY6BGC4</accession>
<sequence>MSLPRIFLLSTASISLMLASPLRADELPYRLAYQSNVAPDTDHPGRDGALASGLDLDGDGRVDLVSAVRYAQNAEKGPMRLFLSLGNGRFRRSSMSFWDSGSRVFSGGFLAGADFNADGRTDLVFADNDDSFNGSRVLRVIGNLGAGNFRQRQVIVPPNQTADTWINAAVIADFNGDTRPDLAALDRYFEAGQTMDGAAPSGLVAWGQPNSATTPFDAGQTRFPTIPNAFLFTAADFTRDGRADLLVVNREGRAGLTSCTSNGACSLQSAFNYDTTSRPDRGFATGITPGDLNGDGFTDALVVYVHRASVTDPGVFSLRVLRNSGGSGALAVDPQVLEMDRDCGDQLISTPRIGDYNGDGNNDILMHCRKYGFPFFISYGRGNFSFDPPVLFDFYISDPFIRATGLVRGDYNGDGKTDIAVQTDRGVRVFVHYPLDRLFANGFD</sequence>
<proteinExistence type="predicted"/>
<dbReference type="SUPFAM" id="SSF69318">
    <property type="entry name" value="Integrin alpha N-terminal domain"/>
    <property type="match status" value="1"/>
</dbReference>
<feature type="chain" id="PRO_5046880004" evidence="2">
    <location>
        <begin position="25"/>
        <end position="444"/>
    </location>
</feature>
<dbReference type="RefSeq" id="WP_261694631.1">
    <property type="nucleotide sequence ID" value="NZ_CP104694.1"/>
</dbReference>
<evidence type="ECO:0000313" key="3">
    <source>
        <dbReference type="EMBL" id="UXI67661.1"/>
    </source>
</evidence>
<evidence type="ECO:0000313" key="4">
    <source>
        <dbReference type="Proteomes" id="UP001064632"/>
    </source>
</evidence>